<dbReference type="AlphaFoldDB" id="A0A7C5KC92"/>
<accession>A0A7C5KC92</accession>
<name>A0A7C5KC92_9BACT</name>
<evidence type="ECO:0008006" key="2">
    <source>
        <dbReference type="Google" id="ProtNLM"/>
    </source>
</evidence>
<protein>
    <recommendedName>
        <fullName evidence="2">Alcohol dehydrogenase-like C-terminal domain-containing protein</fullName>
    </recommendedName>
</protein>
<evidence type="ECO:0000313" key="1">
    <source>
        <dbReference type="EMBL" id="HHI65138.1"/>
    </source>
</evidence>
<sequence length="106" mass="12353">MSCSYGPVQYDSLYEEKAINYPLPYLRWTEKKNFEAVLDMMSSDRINVKSLITHRFLFDNVLEAYDILLKGNSLGIVLQYKPSDLAKRNEIIILNESCLSMFLHLL</sequence>
<dbReference type="EMBL" id="DRUY01000041">
    <property type="protein sequence ID" value="HHI65138.1"/>
    <property type="molecule type" value="Genomic_DNA"/>
</dbReference>
<proteinExistence type="predicted"/>
<reference evidence="1" key="1">
    <citation type="journal article" date="2020" name="mSystems">
        <title>Genome- and Community-Level Interaction Insights into Carbon Utilization and Element Cycling Functions of Hydrothermarchaeota in Hydrothermal Sediment.</title>
        <authorList>
            <person name="Zhou Z."/>
            <person name="Liu Y."/>
            <person name="Xu W."/>
            <person name="Pan J."/>
            <person name="Luo Z.H."/>
            <person name="Li M."/>
        </authorList>
    </citation>
    <scope>NUCLEOTIDE SEQUENCE [LARGE SCALE GENOMIC DNA]</scope>
    <source>
        <strain evidence="1">SpSt-1019</strain>
    </source>
</reference>
<comment type="caution">
    <text evidence="1">The sequence shown here is derived from an EMBL/GenBank/DDBJ whole genome shotgun (WGS) entry which is preliminary data.</text>
</comment>
<dbReference type="Gene3D" id="3.90.180.10">
    <property type="entry name" value="Medium-chain alcohol dehydrogenases, catalytic domain"/>
    <property type="match status" value="1"/>
</dbReference>
<organism evidence="1">
    <name type="scientific">Thermodesulfobium narugense</name>
    <dbReference type="NCBI Taxonomy" id="184064"/>
    <lineage>
        <taxon>Bacteria</taxon>
        <taxon>Pseudomonadati</taxon>
        <taxon>Thermodesulfobiota</taxon>
        <taxon>Thermodesulfobiia</taxon>
        <taxon>Thermodesulfobiales</taxon>
        <taxon>Thermodesulfobiaceae</taxon>
        <taxon>Thermodesulfobium</taxon>
    </lineage>
</organism>
<gene>
    <name evidence="1" type="ORF">ENL70_01140</name>
</gene>